<evidence type="ECO:0000256" key="2">
    <source>
        <dbReference type="ARBA" id="ARBA00021245"/>
    </source>
</evidence>
<sequence>MEQELFNNNMDLTYFLLHKYFPWYANDEDAKQICLIGLWKACEKFDPNKGYAFSTFAARVILNQMRMFLRDVRKRNRIKYVDNITYFEGEELDILEAIPDKYEGEVSLGFCFKELSGKLTEKETQVLQMKIKGYNQNEIAKKLNTSQPTVARCLQRIVSKL</sequence>
<evidence type="ECO:0000259" key="8">
    <source>
        <dbReference type="Pfam" id="PF00196"/>
    </source>
</evidence>
<dbReference type="PANTHER" id="PTHR30385">
    <property type="entry name" value="SIGMA FACTOR F FLAGELLAR"/>
    <property type="match status" value="1"/>
</dbReference>
<dbReference type="Gene3D" id="1.10.10.10">
    <property type="entry name" value="Winged helix-like DNA-binding domain superfamily/Winged helix DNA-binding domain"/>
    <property type="match status" value="1"/>
</dbReference>
<comment type="similarity">
    <text evidence="1">Belongs to the sigma-70 factor family.</text>
</comment>
<keyword evidence="11" id="KW-1185">Reference proteome</keyword>
<evidence type="ECO:0000256" key="1">
    <source>
        <dbReference type="ARBA" id="ARBA00007788"/>
    </source>
</evidence>
<evidence type="ECO:0000256" key="6">
    <source>
        <dbReference type="ARBA" id="ARBA00023163"/>
    </source>
</evidence>
<keyword evidence="4" id="KW-0731">Sigma factor</keyword>
<evidence type="ECO:0000256" key="7">
    <source>
        <dbReference type="ARBA" id="ARBA00024701"/>
    </source>
</evidence>
<dbReference type="EMBL" id="LRVM01000012">
    <property type="protein sequence ID" value="KXL52007.1"/>
    <property type="molecule type" value="Genomic_DNA"/>
</dbReference>
<evidence type="ECO:0000256" key="4">
    <source>
        <dbReference type="ARBA" id="ARBA00023082"/>
    </source>
</evidence>
<evidence type="ECO:0000313" key="11">
    <source>
        <dbReference type="Proteomes" id="UP000070539"/>
    </source>
</evidence>
<organism evidence="10 11">
    <name type="scientific">Anaerotignum neopropionicum</name>
    <dbReference type="NCBI Taxonomy" id="36847"/>
    <lineage>
        <taxon>Bacteria</taxon>
        <taxon>Bacillati</taxon>
        <taxon>Bacillota</taxon>
        <taxon>Clostridia</taxon>
        <taxon>Lachnospirales</taxon>
        <taxon>Anaerotignaceae</taxon>
        <taxon>Anaerotignum</taxon>
    </lineage>
</organism>
<dbReference type="PRINTS" id="PR00038">
    <property type="entry name" value="HTHLUXR"/>
</dbReference>
<accession>A0A136WBW4</accession>
<dbReference type="GO" id="GO:0003677">
    <property type="term" value="F:DNA binding"/>
    <property type="evidence" value="ECO:0007669"/>
    <property type="project" value="UniProtKB-KW"/>
</dbReference>
<dbReference type="OrthoDB" id="9783788at2"/>
<keyword evidence="5" id="KW-0238">DNA-binding</keyword>
<feature type="domain" description="HTH luxR-type" evidence="8">
    <location>
        <begin position="119"/>
        <end position="161"/>
    </location>
</feature>
<dbReference type="InterPro" id="IPR013325">
    <property type="entry name" value="RNA_pol_sigma_r2"/>
</dbReference>
<feature type="domain" description="RNA polymerase sigma-70 region 2" evidence="9">
    <location>
        <begin position="5"/>
        <end position="74"/>
    </location>
</feature>
<keyword evidence="6" id="KW-0804">Transcription</keyword>
<gene>
    <name evidence="10" type="primary">sigE_2</name>
    <name evidence="10" type="ORF">CLNEO_27060</name>
</gene>
<dbReference type="Pfam" id="PF00196">
    <property type="entry name" value="GerE"/>
    <property type="match status" value="1"/>
</dbReference>
<reference evidence="10 11" key="1">
    <citation type="submission" date="2016-01" db="EMBL/GenBank/DDBJ databases">
        <title>Genome sequence of Clostridium neopropionicum X4, DSM-3847.</title>
        <authorList>
            <person name="Poehlein A."/>
            <person name="Beck M.H."/>
            <person name="Bengelsdorf F.R."/>
            <person name="Daniel R."/>
            <person name="Duerre P."/>
        </authorList>
    </citation>
    <scope>NUCLEOTIDE SEQUENCE [LARGE SCALE GENOMIC DNA]</scope>
    <source>
        <strain evidence="10 11">DSM-3847</strain>
    </source>
</reference>
<name>A0A136WBW4_9FIRM</name>
<dbReference type="GO" id="GO:0016987">
    <property type="term" value="F:sigma factor activity"/>
    <property type="evidence" value="ECO:0007669"/>
    <property type="project" value="UniProtKB-KW"/>
</dbReference>
<evidence type="ECO:0000256" key="3">
    <source>
        <dbReference type="ARBA" id="ARBA00023015"/>
    </source>
</evidence>
<dbReference type="InterPro" id="IPR014284">
    <property type="entry name" value="RNA_pol_sigma-70_dom"/>
</dbReference>
<dbReference type="Gene3D" id="1.20.120.1810">
    <property type="match status" value="1"/>
</dbReference>
<comment type="caution">
    <text evidence="10">The sequence shown here is derived from an EMBL/GenBank/DDBJ whole genome shotgun (WGS) entry which is preliminary data.</text>
</comment>
<keyword evidence="3" id="KW-0805">Transcription regulation</keyword>
<evidence type="ECO:0000256" key="5">
    <source>
        <dbReference type="ARBA" id="ARBA00023125"/>
    </source>
</evidence>
<protein>
    <recommendedName>
        <fullName evidence="2">RNA polymerase sigma factor SigS</fullName>
    </recommendedName>
</protein>
<dbReference type="InterPro" id="IPR007627">
    <property type="entry name" value="RNA_pol_sigma70_r2"/>
</dbReference>
<dbReference type="InterPro" id="IPR016032">
    <property type="entry name" value="Sig_transdc_resp-reg_C-effctor"/>
</dbReference>
<dbReference type="Proteomes" id="UP000070539">
    <property type="component" value="Unassembled WGS sequence"/>
</dbReference>
<dbReference type="RefSeq" id="WP_066090302.1">
    <property type="nucleotide sequence ID" value="NZ_LRVM01000012.1"/>
</dbReference>
<dbReference type="AlphaFoldDB" id="A0A136WBW4"/>
<dbReference type="SUPFAM" id="SSF88946">
    <property type="entry name" value="Sigma2 domain of RNA polymerase sigma factors"/>
    <property type="match status" value="1"/>
</dbReference>
<dbReference type="InterPro" id="IPR000792">
    <property type="entry name" value="Tscrpt_reg_LuxR_C"/>
</dbReference>
<proteinExistence type="inferred from homology"/>
<comment type="function">
    <text evidence="7">Sigma factors are initiation factors that promote the attachment of RNA polymerase to specific initiation sites and are then released. Sigma-S contributes to the protection against external stress, thus playing a role in cellular fitness and survival.</text>
</comment>
<dbReference type="Pfam" id="PF04542">
    <property type="entry name" value="Sigma70_r2"/>
    <property type="match status" value="1"/>
</dbReference>
<evidence type="ECO:0000313" key="10">
    <source>
        <dbReference type="EMBL" id="KXL52007.1"/>
    </source>
</evidence>
<dbReference type="GO" id="GO:0006352">
    <property type="term" value="P:DNA-templated transcription initiation"/>
    <property type="evidence" value="ECO:0007669"/>
    <property type="project" value="InterPro"/>
</dbReference>
<dbReference type="NCBIfam" id="TIGR02937">
    <property type="entry name" value="sigma70-ECF"/>
    <property type="match status" value="1"/>
</dbReference>
<dbReference type="STRING" id="36847.CLNEO_27060"/>
<dbReference type="InterPro" id="IPR036388">
    <property type="entry name" value="WH-like_DNA-bd_sf"/>
</dbReference>
<dbReference type="SUPFAM" id="SSF46894">
    <property type="entry name" value="C-terminal effector domain of the bipartite response regulators"/>
    <property type="match status" value="1"/>
</dbReference>
<evidence type="ECO:0000259" key="9">
    <source>
        <dbReference type="Pfam" id="PF04542"/>
    </source>
</evidence>